<protein>
    <submittedName>
        <fullName evidence="1">CLUMA_CG016741, isoform A</fullName>
    </submittedName>
</protein>
<reference evidence="1 2" key="1">
    <citation type="submission" date="2015-04" db="EMBL/GenBank/DDBJ databases">
        <authorList>
            <person name="Syromyatnikov M.Y."/>
            <person name="Popov V.N."/>
        </authorList>
    </citation>
    <scope>NUCLEOTIDE SEQUENCE [LARGE SCALE GENOMIC DNA]</scope>
</reference>
<dbReference type="Proteomes" id="UP000183832">
    <property type="component" value="Unassembled WGS sequence"/>
</dbReference>
<dbReference type="EMBL" id="CVRI01000059">
    <property type="protein sequence ID" value="CRL03248.1"/>
    <property type="molecule type" value="Genomic_DNA"/>
</dbReference>
<gene>
    <name evidence="1" type="ORF">CLUMA_CG016741</name>
</gene>
<dbReference type="AlphaFoldDB" id="A0A1J1IT09"/>
<evidence type="ECO:0000313" key="1">
    <source>
        <dbReference type="EMBL" id="CRL03248.1"/>
    </source>
</evidence>
<keyword evidence="2" id="KW-1185">Reference proteome</keyword>
<evidence type="ECO:0000313" key="2">
    <source>
        <dbReference type="Proteomes" id="UP000183832"/>
    </source>
</evidence>
<organism evidence="1 2">
    <name type="scientific">Clunio marinus</name>
    <dbReference type="NCBI Taxonomy" id="568069"/>
    <lineage>
        <taxon>Eukaryota</taxon>
        <taxon>Metazoa</taxon>
        <taxon>Ecdysozoa</taxon>
        <taxon>Arthropoda</taxon>
        <taxon>Hexapoda</taxon>
        <taxon>Insecta</taxon>
        <taxon>Pterygota</taxon>
        <taxon>Neoptera</taxon>
        <taxon>Endopterygota</taxon>
        <taxon>Diptera</taxon>
        <taxon>Nematocera</taxon>
        <taxon>Chironomoidea</taxon>
        <taxon>Chironomidae</taxon>
        <taxon>Clunio</taxon>
    </lineage>
</organism>
<accession>A0A1J1IT09</accession>
<name>A0A1J1IT09_9DIPT</name>
<proteinExistence type="predicted"/>
<sequence>MYDEALKAFKMLKVSIYRTFLQRMNKACKNELTFVEVIGSNRHSATKAKLKLLYCSSYN</sequence>